<dbReference type="PANTHER" id="PTHR34836">
    <property type="entry name" value="OS06G0188250 PROTEIN"/>
    <property type="match status" value="1"/>
</dbReference>
<dbReference type="CDD" id="cd19990">
    <property type="entry name" value="PBP1_GABAb_receptor_plant"/>
    <property type="match status" value="1"/>
</dbReference>
<evidence type="ECO:0000256" key="1">
    <source>
        <dbReference type="ARBA" id="ARBA00004141"/>
    </source>
</evidence>
<feature type="compositionally biased region" description="Polar residues" evidence="16">
    <location>
        <begin position="943"/>
        <end position="958"/>
    </location>
</feature>
<evidence type="ECO:0000256" key="9">
    <source>
        <dbReference type="ARBA" id="ARBA00023136"/>
    </source>
</evidence>
<evidence type="ECO:0000256" key="8">
    <source>
        <dbReference type="ARBA" id="ARBA00023065"/>
    </source>
</evidence>
<keyword evidence="4" id="KW-0813">Transport</keyword>
<feature type="non-terminal residue" evidence="19">
    <location>
        <position position="1"/>
    </location>
</feature>
<evidence type="ECO:0000256" key="7">
    <source>
        <dbReference type="ARBA" id="ARBA00022989"/>
    </source>
</evidence>
<gene>
    <name evidence="19" type="primary">GLR2.8_12</name>
    <name evidence="19" type="ORF">g.123747</name>
</gene>
<evidence type="ECO:0000256" key="10">
    <source>
        <dbReference type="ARBA" id="ARBA00023170"/>
    </source>
</evidence>
<name>A0A1D1YYX1_9ARAE</name>
<dbReference type="InterPro" id="IPR001828">
    <property type="entry name" value="ANF_lig-bd_rcpt"/>
</dbReference>
<dbReference type="InterPro" id="IPR001320">
    <property type="entry name" value="Iontro_rcpt_C"/>
</dbReference>
<dbReference type="GO" id="GO:0015276">
    <property type="term" value="F:ligand-gated monoatomic ion channel activity"/>
    <property type="evidence" value="ECO:0007669"/>
    <property type="project" value="InterPro"/>
</dbReference>
<evidence type="ECO:0000259" key="18">
    <source>
        <dbReference type="SMART" id="SM00079"/>
    </source>
</evidence>
<dbReference type="FunFam" id="1.10.287.70:FF:000163">
    <property type="entry name" value="Glutamate receptor"/>
    <property type="match status" value="1"/>
</dbReference>
<evidence type="ECO:0000256" key="12">
    <source>
        <dbReference type="ARBA" id="ARBA00023286"/>
    </source>
</evidence>
<dbReference type="CDD" id="cd13686">
    <property type="entry name" value="GluR_Plant"/>
    <property type="match status" value="1"/>
</dbReference>
<evidence type="ECO:0000256" key="6">
    <source>
        <dbReference type="ARBA" id="ARBA00022729"/>
    </source>
</evidence>
<dbReference type="PIRSF" id="PIRSF037090">
    <property type="entry name" value="Iontro_Glu-like_rcpt_pln"/>
    <property type="match status" value="1"/>
</dbReference>
<evidence type="ECO:0000256" key="15">
    <source>
        <dbReference type="PIRSR" id="PIRSR037090-50"/>
    </source>
</evidence>
<evidence type="ECO:0000256" key="5">
    <source>
        <dbReference type="ARBA" id="ARBA00022692"/>
    </source>
</evidence>
<keyword evidence="9 17" id="KW-0472">Membrane</keyword>
<dbReference type="InterPro" id="IPR019594">
    <property type="entry name" value="Glu/Gly-bd"/>
</dbReference>
<evidence type="ECO:0000256" key="16">
    <source>
        <dbReference type="SAM" id="MobiDB-lite"/>
    </source>
</evidence>
<feature type="disulfide bond" evidence="15">
    <location>
        <begin position="795"/>
        <end position="851"/>
    </location>
</feature>
<organism evidence="19">
    <name type="scientific">Anthurium amnicola</name>
    <dbReference type="NCBI Taxonomy" id="1678845"/>
    <lineage>
        <taxon>Eukaryota</taxon>
        <taxon>Viridiplantae</taxon>
        <taxon>Streptophyta</taxon>
        <taxon>Embryophyta</taxon>
        <taxon>Tracheophyta</taxon>
        <taxon>Spermatophyta</taxon>
        <taxon>Magnoliopsida</taxon>
        <taxon>Liliopsida</taxon>
        <taxon>Araceae</taxon>
        <taxon>Pothoideae</taxon>
        <taxon>Potheae</taxon>
        <taxon>Anthurium</taxon>
    </lineage>
</organism>
<comment type="similarity">
    <text evidence="2">Belongs to the glutamate-gated ion channel (TC 1.A.10.1) family.</text>
</comment>
<keyword evidence="15" id="KW-1015">Disulfide bond</keyword>
<dbReference type="Gene3D" id="1.10.287.70">
    <property type="match status" value="1"/>
</dbReference>
<keyword evidence="6" id="KW-0732">Signal</keyword>
<dbReference type="Gene3D" id="3.40.190.10">
    <property type="entry name" value="Periplasmic binding protein-like II"/>
    <property type="match status" value="1"/>
</dbReference>
<evidence type="ECO:0000313" key="19">
    <source>
        <dbReference type="EMBL" id="JAT59822.1"/>
    </source>
</evidence>
<evidence type="ECO:0000256" key="17">
    <source>
        <dbReference type="SAM" id="Phobius"/>
    </source>
</evidence>
<sequence>GVCILGSNLLSISRPCRSSSISSSAFFHPNSCCPVQLPMGKAVHHLLLLLFSAFCSCSSSSHLPGRAAAQRTEPAPVHVGVILDLEKNSGSLVGRMCNTSLAMAVEDFYAQNPRYRTRVVLHPKDSKTDVVGAASAALDLMKNVEVQAIIGPLTSAQAVFVVDLGNKTRVPIVSFTASSPSLSPSRSRYFVRTALSSSSQVSAIASMVKAFGWREVVPVYQDTEYGTAFLPYLVDAFLGVDAAVPYRSAIPPSASDAHITRQLTRLANAQTRVFVVHMLPSLASRLFLKAKELGMMSEGYVWIITDGLTDLLGTLHPTVVDAMDGVIGLKPYVRETRELNEFRARWRRRFLVDNPDAENITDISTYALWAYDTAWAMARAVETAGVTNSSFKKTEVFQQVATLGVSQTGPRLLDALLKTSFEGLSGEFRLVDGQLQSSALQVLNVVEGRTREVGFWTPAQGVSPQLNSTGGGGGAALRDVIWPGGSRERPRGWQIPTGGRKLKVAYPVKAGFGEFVSADSKNSSNVTGYSIEVFDAVMRSLDYTVPYEYVPFKAQGGTRSYDLLLQQLVYLQMYDAVAGDVTITAKRSQYVDFTLPYTESGVSMVVPIKEDKNKNAWTFLKPLTTDLWLGSMAFFFFTGFVVWVIEHRINEEFRGPPAHQIGTIFYFAFSTMVYAHRERVESNLSRFVVIIWVFVVLILTSSYTASLTSMLTVQQLQPAVADVNELLKNGDFVGYQAGSFVKGLLMRLNFDESRLKAYANSAEYAEALSKGSRNGGVAAIFDEIPYMKIFLADHCSKFMMVGPTYKTDGFGFVFHKGSPLVPDVSRGILSITEGDIKLQGIETWMGKQATCTDHTGTINSSKLSFRSFWGLFLVTGAVSTLALVIFFATFLYKNWDNLRSASSSGSLWERVVAWARHYDQKDLSSHTFKEENRVDKGCDCTSRGRTAGSSPFRDASQSPLSISVHSFVNFAAQEEGRQSTSSEMGGPAAEPPPESSSIAMTPVRDGQ</sequence>
<dbReference type="EMBL" id="GDJX01008114">
    <property type="protein sequence ID" value="JAT59822.1"/>
    <property type="molecule type" value="Transcribed_RNA"/>
</dbReference>
<keyword evidence="12" id="KW-1071">Ligand-gated ion channel</keyword>
<dbReference type="FunFam" id="3.40.190.10:FF:000195">
    <property type="entry name" value="Glutamate receptor 2.7"/>
    <property type="match status" value="1"/>
</dbReference>
<dbReference type="Pfam" id="PF10613">
    <property type="entry name" value="Lig_chan-Glu_bd"/>
    <property type="match status" value="1"/>
</dbReference>
<evidence type="ECO:0000256" key="14">
    <source>
        <dbReference type="ARBA" id="ARBA00049638"/>
    </source>
</evidence>
<feature type="transmembrane region" description="Helical" evidence="17">
    <location>
        <begin position="627"/>
        <end position="645"/>
    </location>
</feature>
<keyword evidence="8" id="KW-0406">Ion transport</keyword>
<dbReference type="FunFam" id="3.40.190.10:FF:000103">
    <property type="entry name" value="Glutamate receptor"/>
    <property type="match status" value="1"/>
</dbReference>
<keyword evidence="5 17" id="KW-0812">Transmembrane</keyword>
<dbReference type="Pfam" id="PF00060">
    <property type="entry name" value="Lig_chan"/>
    <property type="match status" value="1"/>
</dbReference>
<feature type="region of interest" description="Disordered" evidence="16">
    <location>
        <begin position="934"/>
        <end position="958"/>
    </location>
</feature>
<evidence type="ECO:0000256" key="11">
    <source>
        <dbReference type="ARBA" id="ARBA00023180"/>
    </source>
</evidence>
<dbReference type="GO" id="GO:0016020">
    <property type="term" value="C:membrane"/>
    <property type="evidence" value="ECO:0007669"/>
    <property type="project" value="UniProtKB-SubCell"/>
</dbReference>
<dbReference type="AlphaFoldDB" id="A0A1D1YYX1"/>
<accession>A0A1D1YYX1</accession>
<dbReference type="PANTHER" id="PTHR34836:SF1">
    <property type="entry name" value="OS09G0428600 PROTEIN"/>
    <property type="match status" value="1"/>
</dbReference>
<dbReference type="SMART" id="SM00079">
    <property type="entry name" value="PBPe"/>
    <property type="match status" value="1"/>
</dbReference>
<proteinExistence type="inferred from homology"/>
<feature type="transmembrane region" description="Helical" evidence="17">
    <location>
        <begin position="687"/>
        <end position="705"/>
    </location>
</feature>
<dbReference type="InterPro" id="IPR028082">
    <property type="entry name" value="Peripla_BP_I"/>
</dbReference>
<keyword evidence="13" id="KW-0407">Ion channel</keyword>
<protein>
    <submittedName>
        <fullName evidence="19">Glutamate receptor 2.8</fullName>
    </submittedName>
</protein>
<dbReference type="SUPFAM" id="SSF53850">
    <property type="entry name" value="Periplasmic binding protein-like II"/>
    <property type="match status" value="1"/>
</dbReference>
<dbReference type="SUPFAM" id="SSF53822">
    <property type="entry name" value="Periplasmic binding protein-like I"/>
    <property type="match status" value="1"/>
</dbReference>
<feature type="transmembrane region" description="Helical" evidence="17">
    <location>
        <begin position="868"/>
        <end position="892"/>
    </location>
</feature>
<dbReference type="FunFam" id="3.40.50.2300:FF:000188">
    <property type="entry name" value="Glutamate receptor"/>
    <property type="match status" value="1"/>
</dbReference>
<comment type="subcellular location">
    <subcellularLocation>
        <location evidence="1">Membrane</location>
        <topology evidence="1">Multi-pass membrane protein</topology>
    </subcellularLocation>
</comment>
<evidence type="ECO:0000256" key="3">
    <source>
        <dbReference type="ARBA" id="ARBA00011095"/>
    </source>
</evidence>
<keyword evidence="7 17" id="KW-1133">Transmembrane helix</keyword>
<evidence type="ECO:0000256" key="2">
    <source>
        <dbReference type="ARBA" id="ARBA00008685"/>
    </source>
</evidence>
<feature type="domain" description="Ionotropic glutamate receptor C-terminal" evidence="18">
    <location>
        <begin position="501"/>
        <end position="847"/>
    </location>
</feature>
<dbReference type="InterPro" id="IPR017103">
    <property type="entry name" value="Iontropic_Glu_rcpt_pln"/>
</dbReference>
<keyword evidence="10 19" id="KW-0675">Receptor</keyword>
<keyword evidence="11" id="KW-0325">Glycoprotein</keyword>
<comment type="subunit">
    <text evidence="3">May form heteromers.</text>
</comment>
<dbReference type="InterPro" id="IPR044440">
    <property type="entry name" value="GABAb_receptor_plant_PBP1"/>
</dbReference>
<dbReference type="InterPro" id="IPR015683">
    <property type="entry name" value="Ionotropic_Glu_rcpt"/>
</dbReference>
<dbReference type="Pfam" id="PF01094">
    <property type="entry name" value="ANF_receptor"/>
    <property type="match status" value="1"/>
</dbReference>
<feature type="region of interest" description="Disordered" evidence="16">
    <location>
        <begin position="973"/>
        <end position="1007"/>
    </location>
</feature>
<dbReference type="Gene3D" id="3.40.50.2300">
    <property type="match status" value="2"/>
</dbReference>
<evidence type="ECO:0000256" key="4">
    <source>
        <dbReference type="ARBA" id="ARBA00022448"/>
    </source>
</evidence>
<evidence type="ECO:0000256" key="13">
    <source>
        <dbReference type="ARBA" id="ARBA00023303"/>
    </source>
</evidence>
<comment type="function">
    <text evidence="14">Glutamate-gated receptor that probably acts as a non-selective cation channel. May be involved in light-signal transduction and calcium homeostasis via the regulation of calcium influx into cells.</text>
</comment>
<reference evidence="19" key="1">
    <citation type="submission" date="2015-07" db="EMBL/GenBank/DDBJ databases">
        <title>Transcriptome Assembly of Anthurium amnicola.</title>
        <authorList>
            <person name="Suzuki J."/>
        </authorList>
    </citation>
    <scope>NUCLEOTIDE SEQUENCE</scope>
</reference>
<feature type="transmembrane region" description="Helical" evidence="17">
    <location>
        <begin position="657"/>
        <end position="675"/>
    </location>
</feature>